<comment type="caution">
    <text evidence="1">The sequence shown here is derived from an EMBL/GenBank/DDBJ whole genome shotgun (WGS) entry which is preliminary data.</text>
</comment>
<protein>
    <submittedName>
        <fullName evidence="1">Uncharacterized protein</fullName>
    </submittedName>
</protein>
<name>A0A6L3UY06_9BACI</name>
<proteinExistence type="predicted"/>
<sequence>MIYPCSLRGNKLFLFLCFIITLMLSACTVEKSSKIPEFKEQYFEGKSNNWYVMLESKQDNIRNYSISYIGEGSKPPTFEYEIYESSDDITSGVGYLETQDEFDIGINCGGPCRALPKKIPVVIQWEGKKEEMMLKISYKK</sequence>
<accession>A0A6L3UY06</accession>
<keyword evidence="2" id="KW-1185">Reference proteome</keyword>
<dbReference type="RefSeq" id="WP_151537290.1">
    <property type="nucleotide sequence ID" value="NZ_WBOS01000022.1"/>
</dbReference>
<reference evidence="1 2" key="1">
    <citation type="journal article" date="2016" name="Antonie Van Leeuwenhoek">
        <title>Bacillus depressus sp. nov., isolated from soil of a sunflower field.</title>
        <authorList>
            <person name="Wei X."/>
            <person name="Xin D."/>
            <person name="Xin Y."/>
            <person name="Zhang H."/>
            <person name="Wang T."/>
            <person name="Zhang J."/>
        </authorList>
    </citation>
    <scope>NUCLEOTIDE SEQUENCE [LARGE SCALE GENOMIC DNA]</scope>
    <source>
        <strain evidence="1 2">BZ1</strain>
    </source>
</reference>
<evidence type="ECO:0000313" key="2">
    <source>
        <dbReference type="Proteomes" id="UP000481030"/>
    </source>
</evidence>
<organism evidence="1 2">
    <name type="scientific">Cytobacillus depressus</name>
    <dbReference type="NCBI Taxonomy" id="1602942"/>
    <lineage>
        <taxon>Bacteria</taxon>
        <taxon>Bacillati</taxon>
        <taxon>Bacillota</taxon>
        <taxon>Bacilli</taxon>
        <taxon>Bacillales</taxon>
        <taxon>Bacillaceae</taxon>
        <taxon>Cytobacillus</taxon>
    </lineage>
</organism>
<evidence type="ECO:0000313" key="1">
    <source>
        <dbReference type="EMBL" id="KAB2328992.1"/>
    </source>
</evidence>
<dbReference type="AlphaFoldDB" id="A0A6L3UY06"/>
<gene>
    <name evidence="1" type="ORF">F7731_23875</name>
</gene>
<dbReference type="Proteomes" id="UP000481030">
    <property type="component" value="Unassembled WGS sequence"/>
</dbReference>
<dbReference type="EMBL" id="WBOS01000022">
    <property type="protein sequence ID" value="KAB2328992.1"/>
    <property type="molecule type" value="Genomic_DNA"/>
</dbReference>
<dbReference type="OrthoDB" id="2874375at2"/>